<proteinExistence type="predicted"/>
<reference evidence="2" key="1">
    <citation type="submission" date="2020-05" db="UniProtKB">
        <authorList>
            <consortium name="EnsemblMetazoa"/>
        </authorList>
    </citation>
    <scope>IDENTIFICATION</scope>
    <source>
        <strain evidence="2">TTRI</strain>
    </source>
</reference>
<dbReference type="Gene3D" id="2.60.40.10">
    <property type="entry name" value="Immunoglobulins"/>
    <property type="match status" value="1"/>
</dbReference>
<dbReference type="InterPro" id="IPR036116">
    <property type="entry name" value="FN3_sf"/>
</dbReference>
<organism evidence="2 3">
    <name type="scientific">Glossina austeni</name>
    <name type="common">Savannah tsetse fly</name>
    <dbReference type="NCBI Taxonomy" id="7395"/>
    <lineage>
        <taxon>Eukaryota</taxon>
        <taxon>Metazoa</taxon>
        <taxon>Ecdysozoa</taxon>
        <taxon>Arthropoda</taxon>
        <taxon>Hexapoda</taxon>
        <taxon>Insecta</taxon>
        <taxon>Pterygota</taxon>
        <taxon>Neoptera</taxon>
        <taxon>Endopterygota</taxon>
        <taxon>Diptera</taxon>
        <taxon>Brachycera</taxon>
        <taxon>Muscomorpha</taxon>
        <taxon>Hippoboscoidea</taxon>
        <taxon>Glossinidae</taxon>
        <taxon>Glossina</taxon>
    </lineage>
</organism>
<dbReference type="InterPro" id="IPR013783">
    <property type="entry name" value="Ig-like_fold"/>
</dbReference>
<evidence type="ECO:0000259" key="1">
    <source>
        <dbReference type="PROSITE" id="PS50853"/>
    </source>
</evidence>
<dbReference type="EnsemblMetazoa" id="GAUT047751-RA">
    <property type="protein sequence ID" value="GAUT047751-PA"/>
    <property type="gene ID" value="GAUT047751"/>
</dbReference>
<dbReference type="STRING" id="7395.A0A1A9VU70"/>
<dbReference type="Proteomes" id="UP000078200">
    <property type="component" value="Unassembled WGS sequence"/>
</dbReference>
<dbReference type="CDD" id="cd00063">
    <property type="entry name" value="FN3"/>
    <property type="match status" value="1"/>
</dbReference>
<dbReference type="InterPro" id="IPR003961">
    <property type="entry name" value="FN3_dom"/>
</dbReference>
<protein>
    <submittedName>
        <fullName evidence="2">Fibronectin type-III domain-containing protein</fullName>
    </submittedName>
</protein>
<dbReference type="PROSITE" id="PS50853">
    <property type="entry name" value="FN3"/>
    <property type="match status" value="1"/>
</dbReference>
<name>A0A1A9VU70_GLOAU</name>
<accession>A0A1A9VU70</accession>
<keyword evidence="3" id="KW-1185">Reference proteome</keyword>
<evidence type="ECO:0000313" key="2">
    <source>
        <dbReference type="EnsemblMetazoa" id="GAUT047751-PA"/>
    </source>
</evidence>
<sequence>MVDGANNGRSIGYYKILAHTNWNRIWVNVSTHVQAHEIDRCTSRQQAEISNLTPWSSYEFSVAAVKDLDIGTRFTPAPIYSTHEGRLIYIAPKNEGGGGSKIGDLTLDLMSAAQRNAN</sequence>
<feature type="domain" description="Fibronectin type-III" evidence="1">
    <location>
        <begin position="1"/>
        <end position="85"/>
    </location>
</feature>
<evidence type="ECO:0000313" key="3">
    <source>
        <dbReference type="Proteomes" id="UP000078200"/>
    </source>
</evidence>
<dbReference type="AlphaFoldDB" id="A0A1A9VU70"/>
<dbReference type="SUPFAM" id="SSF49265">
    <property type="entry name" value="Fibronectin type III"/>
    <property type="match status" value="1"/>
</dbReference>
<dbReference type="VEuPathDB" id="VectorBase:GAUT047751"/>